<evidence type="ECO:0000313" key="1">
    <source>
        <dbReference type="EMBL" id="SVD03429.1"/>
    </source>
</evidence>
<proteinExistence type="predicted"/>
<reference evidence="1" key="1">
    <citation type="submission" date="2018-05" db="EMBL/GenBank/DDBJ databases">
        <authorList>
            <person name="Lanie J.A."/>
            <person name="Ng W.-L."/>
            <person name="Kazmierczak K.M."/>
            <person name="Andrzejewski T.M."/>
            <person name="Davidsen T.M."/>
            <person name="Wayne K.J."/>
            <person name="Tettelin H."/>
            <person name="Glass J.I."/>
            <person name="Rusch D."/>
            <person name="Podicherti R."/>
            <person name="Tsui H.-C.T."/>
            <person name="Winkler M.E."/>
        </authorList>
    </citation>
    <scope>NUCLEOTIDE SEQUENCE</scope>
</reference>
<protein>
    <submittedName>
        <fullName evidence="1">Uncharacterized protein</fullName>
    </submittedName>
</protein>
<feature type="non-terminal residue" evidence="1">
    <location>
        <position position="1"/>
    </location>
</feature>
<organism evidence="1">
    <name type="scientific">marine metagenome</name>
    <dbReference type="NCBI Taxonomy" id="408172"/>
    <lineage>
        <taxon>unclassified sequences</taxon>
        <taxon>metagenomes</taxon>
        <taxon>ecological metagenomes</taxon>
    </lineage>
</organism>
<accession>A0A382S0H1</accession>
<name>A0A382S0H1_9ZZZZ</name>
<dbReference type="EMBL" id="UINC01125531">
    <property type="protein sequence ID" value="SVD03429.1"/>
    <property type="molecule type" value="Genomic_DNA"/>
</dbReference>
<sequence length="89" mass="9717">PFHHGLAQAGCSAAILSHGVGYGWPGEIKTGRGFEIERMLWLLERCLEAGLRRAMEDYRDGYESMLGTDAPIMVDHDVAVGDPDWGISG</sequence>
<gene>
    <name evidence="1" type="ORF">METZ01_LOCUS356283</name>
</gene>
<dbReference type="AlphaFoldDB" id="A0A382S0H1"/>